<evidence type="ECO:0000256" key="5">
    <source>
        <dbReference type="SAM" id="MobiDB-lite"/>
    </source>
</evidence>
<dbReference type="PANTHER" id="PTHR37422">
    <property type="entry name" value="TEICHURONIC ACID BIOSYNTHESIS PROTEIN TUAE"/>
    <property type="match status" value="1"/>
</dbReference>
<feature type="transmembrane region" description="Helical" evidence="6">
    <location>
        <begin position="173"/>
        <end position="190"/>
    </location>
</feature>
<evidence type="ECO:0000256" key="2">
    <source>
        <dbReference type="ARBA" id="ARBA00022692"/>
    </source>
</evidence>
<feature type="transmembrane region" description="Helical" evidence="6">
    <location>
        <begin position="218"/>
        <end position="235"/>
    </location>
</feature>
<organism evidence="8 9">
    <name type="scientific">Aliikangiella coralliicola</name>
    <dbReference type="NCBI Taxonomy" id="2592383"/>
    <lineage>
        <taxon>Bacteria</taxon>
        <taxon>Pseudomonadati</taxon>
        <taxon>Pseudomonadota</taxon>
        <taxon>Gammaproteobacteria</taxon>
        <taxon>Oceanospirillales</taxon>
        <taxon>Pleioneaceae</taxon>
        <taxon>Aliikangiella</taxon>
    </lineage>
</organism>
<dbReference type="InterPro" id="IPR007016">
    <property type="entry name" value="O-antigen_ligase-rel_domated"/>
</dbReference>
<dbReference type="PANTHER" id="PTHR37422:SF13">
    <property type="entry name" value="LIPOPOLYSACCHARIDE BIOSYNTHESIS PROTEIN PA4999-RELATED"/>
    <property type="match status" value="1"/>
</dbReference>
<reference evidence="8 9" key="1">
    <citation type="submission" date="2019-07" db="EMBL/GenBank/DDBJ databases">
        <title>Draft genome for Aliikangiella sp. M105.</title>
        <authorList>
            <person name="Wang G."/>
        </authorList>
    </citation>
    <scope>NUCLEOTIDE SEQUENCE [LARGE SCALE GENOMIC DNA]</scope>
    <source>
        <strain evidence="8 9">M105</strain>
    </source>
</reference>
<gene>
    <name evidence="8" type="ORF">FLL46_04945</name>
</gene>
<feature type="transmembrane region" description="Helical" evidence="6">
    <location>
        <begin position="195"/>
        <end position="212"/>
    </location>
</feature>
<feature type="transmembrane region" description="Helical" evidence="6">
    <location>
        <begin position="123"/>
        <end position="141"/>
    </location>
</feature>
<proteinExistence type="predicted"/>
<evidence type="ECO:0000256" key="4">
    <source>
        <dbReference type="ARBA" id="ARBA00023136"/>
    </source>
</evidence>
<name>A0A545UHD4_9GAMM</name>
<evidence type="ECO:0000256" key="3">
    <source>
        <dbReference type="ARBA" id="ARBA00022989"/>
    </source>
</evidence>
<feature type="transmembrane region" description="Helical" evidence="6">
    <location>
        <begin position="318"/>
        <end position="340"/>
    </location>
</feature>
<feature type="region of interest" description="Disordered" evidence="5">
    <location>
        <begin position="359"/>
        <end position="395"/>
    </location>
</feature>
<comment type="subcellular location">
    <subcellularLocation>
        <location evidence="1">Membrane</location>
        <topology evidence="1">Multi-pass membrane protein</topology>
    </subcellularLocation>
</comment>
<keyword evidence="4 6" id="KW-0472">Membrane</keyword>
<feature type="transmembrane region" description="Helical" evidence="6">
    <location>
        <begin position="425"/>
        <end position="443"/>
    </location>
</feature>
<dbReference type="RefSeq" id="WP_142892369.1">
    <property type="nucleotide sequence ID" value="NZ_ML660161.1"/>
</dbReference>
<evidence type="ECO:0000256" key="6">
    <source>
        <dbReference type="SAM" id="Phobius"/>
    </source>
</evidence>
<sequence>MGFAYAFYFFTFILSIVRPVWGFVGLVVSVLIRFQDRFPGIASIKPFTLLFLGMVIGCFVHKDKLIQSDWKQDKLLLVMLGVSFFGLILLEPGDLIGETWQFISSLAFYFFASRLLTEKKHYYVLFSAMSLCIAYMGYEAIESVTNFPETTPYIDPRSGRWQGIGYYENSNEFAQLMVTTMPFLFALVLIRKSMLMSIAAIACIGLMIYVIGKASSRTVMLILGMMVVLTVVLRGKGNVIKKSLVGGIIGALLLVGLTFVPGPIQDRLGTVLNAGSDSSFQGRTRAWGYGFDMLSWYPVTGVGKGQWMEYHGLMPHNSYVQIMAELGPVGIYAFIWILVLSFKEFRPFLSAGEEGQQKKKTVRPVWGEEPPDEAVPGKMGDTDKQDDISDGETEPIDQETKTLVISVIVIFVGWLVYILLGNQGYSVWTYFYIGLCASVRNLLPGNRQKVKQTDGLGQPETN</sequence>
<keyword evidence="2 6" id="KW-0812">Transmembrane</keyword>
<feature type="transmembrane region" description="Helical" evidence="6">
    <location>
        <begin position="244"/>
        <end position="264"/>
    </location>
</feature>
<feature type="transmembrane region" description="Helical" evidence="6">
    <location>
        <begin position="99"/>
        <end position="116"/>
    </location>
</feature>
<evidence type="ECO:0000313" key="9">
    <source>
        <dbReference type="Proteomes" id="UP000315439"/>
    </source>
</evidence>
<evidence type="ECO:0000313" key="8">
    <source>
        <dbReference type="EMBL" id="TQV88884.1"/>
    </source>
</evidence>
<dbReference type="EMBL" id="VIKS01000003">
    <property type="protein sequence ID" value="TQV88884.1"/>
    <property type="molecule type" value="Genomic_DNA"/>
</dbReference>
<dbReference type="OrthoDB" id="9768226at2"/>
<protein>
    <recommendedName>
        <fullName evidence="7">O-antigen ligase-related domain-containing protein</fullName>
    </recommendedName>
</protein>
<evidence type="ECO:0000259" key="7">
    <source>
        <dbReference type="Pfam" id="PF04932"/>
    </source>
</evidence>
<dbReference type="AlphaFoldDB" id="A0A545UHD4"/>
<keyword evidence="9" id="KW-1185">Reference proteome</keyword>
<comment type="caution">
    <text evidence="8">The sequence shown here is derived from an EMBL/GenBank/DDBJ whole genome shotgun (WGS) entry which is preliminary data.</text>
</comment>
<keyword evidence="3 6" id="KW-1133">Transmembrane helix</keyword>
<feature type="transmembrane region" description="Helical" evidence="6">
    <location>
        <begin position="402"/>
        <end position="419"/>
    </location>
</feature>
<feature type="transmembrane region" description="Helical" evidence="6">
    <location>
        <begin position="7"/>
        <end position="32"/>
    </location>
</feature>
<evidence type="ECO:0000256" key="1">
    <source>
        <dbReference type="ARBA" id="ARBA00004141"/>
    </source>
</evidence>
<feature type="transmembrane region" description="Helical" evidence="6">
    <location>
        <begin position="75"/>
        <end position="93"/>
    </location>
</feature>
<dbReference type="GO" id="GO:0016020">
    <property type="term" value="C:membrane"/>
    <property type="evidence" value="ECO:0007669"/>
    <property type="project" value="UniProtKB-SubCell"/>
</dbReference>
<feature type="transmembrane region" description="Helical" evidence="6">
    <location>
        <begin position="44"/>
        <end position="63"/>
    </location>
</feature>
<feature type="domain" description="O-antigen ligase-related" evidence="7">
    <location>
        <begin position="205"/>
        <end position="335"/>
    </location>
</feature>
<accession>A0A545UHD4</accession>
<dbReference type="InterPro" id="IPR051533">
    <property type="entry name" value="WaaL-like"/>
</dbReference>
<dbReference type="Proteomes" id="UP000315439">
    <property type="component" value="Unassembled WGS sequence"/>
</dbReference>
<dbReference type="Pfam" id="PF04932">
    <property type="entry name" value="Wzy_C"/>
    <property type="match status" value="1"/>
</dbReference>